<evidence type="ECO:0000313" key="2">
    <source>
        <dbReference type="Proteomes" id="UP000228497"/>
    </source>
</evidence>
<evidence type="ECO:0000313" key="1">
    <source>
        <dbReference type="EMBL" id="PIV87269.1"/>
    </source>
</evidence>
<protein>
    <submittedName>
        <fullName evidence="1">Uncharacterized protein</fullName>
    </submittedName>
</protein>
<reference evidence="2" key="1">
    <citation type="submission" date="2017-09" db="EMBL/GenBank/DDBJ databases">
        <title>Depth-based differentiation of microbial function through sediment-hosted aquifers and enrichment of novel symbionts in the deep terrestrial subsurface.</title>
        <authorList>
            <person name="Probst A.J."/>
            <person name="Ladd B."/>
            <person name="Jarett J.K."/>
            <person name="Geller-Mcgrath D.E."/>
            <person name="Sieber C.M.K."/>
            <person name="Emerson J.B."/>
            <person name="Anantharaman K."/>
            <person name="Thomas B.C."/>
            <person name="Malmstrom R."/>
            <person name="Stieglmeier M."/>
            <person name="Klingl A."/>
            <person name="Woyke T."/>
            <person name="Ryan C.M."/>
            <person name="Banfield J.F."/>
        </authorList>
    </citation>
    <scope>NUCLEOTIDE SEQUENCE [LARGE SCALE GENOMIC DNA]</scope>
</reference>
<proteinExistence type="predicted"/>
<sequence length="199" mass="22580">MITITARLDPGDFANYINALYRVERQVEALAVNNGGRFNRECADRYRATVTSAIRTQEFSSLYQSYGTTKGSKKYIEWKKKAVGHRRFWILRWDLHNSIEVSRHKAGFLSGVRYGVLDRGGKSWQGVPGSWSAGAPDIVAKYGRLMEYGSDALGSTSVKGGRHPARPVFQPSYTKWRAKYLPKIMRRATRSIAKAWRGK</sequence>
<gene>
    <name evidence="1" type="ORF">COW49_00440</name>
</gene>
<organism evidence="1 2">
    <name type="scientific">Candidatus Kaiserbacteria bacterium CG17_big_fil_post_rev_8_21_14_2_50_51_7</name>
    <dbReference type="NCBI Taxonomy" id="1974613"/>
    <lineage>
        <taxon>Bacteria</taxon>
        <taxon>Candidatus Kaiseribacteriota</taxon>
    </lineage>
</organism>
<dbReference type="Proteomes" id="UP000228497">
    <property type="component" value="Unassembled WGS sequence"/>
</dbReference>
<name>A0A2M7FCR0_9BACT</name>
<comment type="caution">
    <text evidence="1">The sequence shown here is derived from an EMBL/GenBank/DDBJ whole genome shotgun (WGS) entry which is preliminary data.</text>
</comment>
<dbReference type="AlphaFoldDB" id="A0A2M7FCR0"/>
<accession>A0A2M7FCR0</accession>
<dbReference type="EMBL" id="PFFD01000020">
    <property type="protein sequence ID" value="PIV87269.1"/>
    <property type="molecule type" value="Genomic_DNA"/>
</dbReference>